<proteinExistence type="predicted"/>
<evidence type="ECO:0000256" key="1">
    <source>
        <dbReference type="SAM" id="MobiDB-lite"/>
    </source>
</evidence>
<dbReference type="GO" id="GO:0005975">
    <property type="term" value="P:carbohydrate metabolic process"/>
    <property type="evidence" value="ECO:0007669"/>
    <property type="project" value="InterPro"/>
</dbReference>
<dbReference type="SUPFAM" id="SSF48208">
    <property type="entry name" value="Six-hairpin glycosidases"/>
    <property type="match status" value="1"/>
</dbReference>
<feature type="region of interest" description="Disordered" evidence="1">
    <location>
        <begin position="502"/>
        <end position="540"/>
    </location>
</feature>
<accession>A0A4S9F8K7</accession>
<evidence type="ECO:0000313" key="4">
    <source>
        <dbReference type="Proteomes" id="UP000308953"/>
    </source>
</evidence>
<dbReference type="InterPro" id="IPR008928">
    <property type="entry name" value="6-hairpin_glycosidase_sf"/>
</dbReference>
<evidence type="ECO:0000256" key="2">
    <source>
        <dbReference type="SAM" id="SignalP"/>
    </source>
</evidence>
<name>A0A4S9F8K7_AURPU</name>
<dbReference type="InterPro" id="IPR005198">
    <property type="entry name" value="Glyco_hydro_76"/>
</dbReference>
<dbReference type="InterPro" id="IPR053169">
    <property type="entry name" value="MUG_Protein"/>
</dbReference>
<protein>
    <recommendedName>
        <fullName evidence="5">Six-hairpin glycosidase</fullName>
    </recommendedName>
</protein>
<dbReference type="PANTHER" id="PTHR47791:SF2">
    <property type="entry name" value="ENDO MANNANASE, GH76 FAMILY (EUROFUNG)"/>
    <property type="match status" value="1"/>
</dbReference>
<dbReference type="PANTHER" id="PTHR47791">
    <property type="entry name" value="MEIOTICALLY UP-REGULATED GENE 191 PROTEIN"/>
    <property type="match status" value="1"/>
</dbReference>
<evidence type="ECO:0000313" key="3">
    <source>
        <dbReference type="EMBL" id="THX42494.1"/>
    </source>
</evidence>
<feature type="chain" id="PRO_5020856041" description="Six-hairpin glycosidase" evidence="2">
    <location>
        <begin position="27"/>
        <end position="559"/>
    </location>
</feature>
<sequence>MARAMATKRLLMVAWLLASNASGVWSQPWSLKEGLLISGQQPVVDTGSAEITESLDEQAGSKDVLRDMIDALEVMQSQFYELWIGTWPSAIDWTGAVVNTAVSSAIGTLSKASSETEDDHYSKIINKYFSHNAAYYFGEDAFSIRNEAYDDILWVVLGWLENIKTIEYRNSTQPSWYGTQFIPAFSHRARLFWDLASRGWDNDLCGGGMIWNPRLEPYKNTITNQLFISASVAMYLSSPGDAIDFPFAASDSETLGSMPGRPHDPKYLKAAIDGYQWLNNSNMTNTQGLYVDGYHIKGYGHGSIGTGKCDERNEMVYTYNQGVILSGLRGLWEATGNSSYLEDGYILIRSVMASTGWYWEGQSNLPIYKSSGWAGLGQYGVLEELCDRSGSCSQDSQTFKGIFFQHLTQFCEALPLHAAVPGKTYGASKVLKEIHDSFCKVVGIWVSHNAEAALSTRDQSGLFGTWWGYRYAAKDYPERLPLDAVDYRNNATVLISRGWATPQQESSSTRRDNIHLGKSSGTDFSTTDVNDRGRGRTVETQQGGLAVLRSSWELLDLGR</sequence>
<feature type="compositionally biased region" description="Polar residues" evidence="1">
    <location>
        <begin position="519"/>
        <end position="528"/>
    </location>
</feature>
<evidence type="ECO:0008006" key="5">
    <source>
        <dbReference type="Google" id="ProtNLM"/>
    </source>
</evidence>
<gene>
    <name evidence="3" type="ORF">D6D10_01848</name>
</gene>
<organism evidence="3 4">
    <name type="scientific">Aureobasidium pullulans</name>
    <name type="common">Black yeast</name>
    <name type="synonym">Pullularia pullulans</name>
    <dbReference type="NCBI Taxonomy" id="5580"/>
    <lineage>
        <taxon>Eukaryota</taxon>
        <taxon>Fungi</taxon>
        <taxon>Dikarya</taxon>
        <taxon>Ascomycota</taxon>
        <taxon>Pezizomycotina</taxon>
        <taxon>Dothideomycetes</taxon>
        <taxon>Dothideomycetidae</taxon>
        <taxon>Dothideales</taxon>
        <taxon>Saccotheciaceae</taxon>
        <taxon>Aureobasidium</taxon>
    </lineage>
</organism>
<dbReference type="AlphaFoldDB" id="A0A4S9F8K7"/>
<dbReference type="Gene3D" id="1.50.10.20">
    <property type="match status" value="1"/>
</dbReference>
<comment type="caution">
    <text evidence="3">The sequence shown here is derived from an EMBL/GenBank/DDBJ whole genome shotgun (WGS) entry which is preliminary data.</text>
</comment>
<dbReference type="EMBL" id="QZAV01000020">
    <property type="protein sequence ID" value="THX42494.1"/>
    <property type="molecule type" value="Genomic_DNA"/>
</dbReference>
<reference evidence="3 4" key="1">
    <citation type="submission" date="2018-10" db="EMBL/GenBank/DDBJ databases">
        <title>Fifty Aureobasidium pullulans genomes reveal a recombining polyextremotolerant generalist.</title>
        <authorList>
            <person name="Gostincar C."/>
            <person name="Turk M."/>
            <person name="Zajc J."/>
            <person name="Gunde-Cimerman N."/>
        </authorList>
    </citation>
    <scope>NUCLEOTIDE SEQUENCE [LARGE SCALE GENOMIC DNA]</scope>
    <source>
        <strain evidence="3 4">EXF-9785</strain>
    </source>
</reference>
<feature type="signal peptide" evidence="2">
    <location>
        <begin position="1"/>
        <end position="26"/>
    </location>
</feature>
<keyword evidence="2" id="KW-0732">Signal</keyword>
<dbReference type="Proteomes" id="UP000308953">
    <property type="component" value="Unassembled WGS sequence"/>
</dbReference>
<dbReference type="Pfam" id="PF03663">
    <property type="entry name" value="Glyco_hydro_76"/>
    <property type="match status" value="2"/>
</dbReference>